<dbReference type="EMBL" id="CP159510">
    <property type="protein sequence ID" value="XCJ17922.1"/>
    <property type="molecule type" value="Genomic_DNA"/>
</dbReference>
<evidence type="ECO:0000313" key="2">
    <source>
        <dbReference type="EMBL" id="XCJ17922.1"/>
    </source>
</evidence>
<sequence>METIPKLIHYFWLGNKNKNALTKKCINSWKKFAPNYRIIEWNEKNIPFERIKAQYVSEAISKQKWAFATDYLRLFILNEYGGLYMDTDVELIRPISELERLESFICFESENTLCTALIGAKDHKAWIKELLDNYNRRKFIVNGRIDMTPNSKYILKFLNQYHGLKLNTSYKQNLKCQLVVFPAEYFSPRNYSTKEINITSNTYAIHHYAGTWKTSFGKIKDNFFALLARITSERFVNIIKNSLKTFLR</sequence>
<dbReference type="GO" id="GO:0000030">
    <property type="term" value="F:mannosyltransferase activity"/>
    <property type="evidence" value="ECO:0007669"/>
    <property type="project" value="TreeGrafter"/>
</dbReference>
<dbReference type="AlphaFoldDB" id="A0AAU8IHU3"/>
<dbReference type="Gene3D" id="3.90.550.20">
    <property type="match status" value="1"/>
</dbReference>
<name>A0AAU8IHU3_9BACL</name>
<evidence type="ECO:0000256" key="1">
    <source>
        <dbReference type="ARBA" id="ARBA00022679"/>
    </source>
</evidence>
<accession>A0AAU8IHU3</accession>
<keyword evidence="1" id="KW-0808">Transferase</keyword>
<organism evidence="2">
    <name type="scientific">Sporolactobacillus sp. Y61</name>
    <dbReference type="NCBI Taxonomy" id="3160863"/>
    <lineage>
        <taxon>Bacteria</taxon>
        <taxon>Bacillati</taxon>
        <taxon>Bacillota</taxon>
        <taxon>Bacilli</taxon>
        <taxon>Bacillales</taxon>
        <taxon>Sporolactobacillaceae</taxon>
        <taxon>Sporolactobacillus</taxon>
    </lineage>
</organism>
<dbReference type="RefSeq" id="WP_353949007.1">
    <property type="nucleotide sequence ID" value="NZ_CP159510.1"/>
</dbReference>
<dbReference type="InterPro" id="IPR029044">
    <property type="entry name" value="Nucleotide-diphossugar_trans"/>
</dbReference>
<dbReference type="GO" id="GO:0051999">
    <property type="term" value="P:mannosyl-inositol phosphorylceramide biosynthetic process"/>
    <property type="evidence" value="ECO:0007669"/>
    <property type="project" value="TreeGrafter"/>
</dbReference>
<dbReference type="PANTHER" id="PTHR32385:SF15">
    <property type="entry name" value="INOSITOL PHOSPHOCERAMIDE MANNOSYLTRANSFERASE 1"/>
    <property type="match status" value="1"/>
</dbReference>
<gene>
    <name evidence="2" type="ORF">ABNN70_05485</name>
</gene>
<dbReference type="SUPFAM" id="SSF53448">
    <property type="entry name" value="Nucleotide-diphospho-sugar transferases"/>
    <property type="match status" value="1"/>
</dbReference>
<reference evidence="2" key="1">
    <citation type="submission" date="2024-06" db="EMBL/GenBank/DDBJ databases">
        <authorList>
            <person name="Fan A."/>
            <person name="Zhang F.Y."/>
            <person name="Zhang L."/>
        </authorList>
    </citation>
    <scope>NUCLEOTIDE SEQUENCE</scope>
    <source>
        <strain evidence="2">Y61</strain>
    </source>
</reference>
<dbReference type="PANTHER" id="PTHR32385">
    <property type="entry name" value="MANNOSYL PHOSPHORYLINOSITOL CERAMIDE SYNTHASE"/>
    <property type="match status" value="1"/>
</dbReference>
<proteinExistence type="predicted"/>
<dbReference type="InterPro" id="IPR007577">
    <property type="entry name" value="GlycoTrfase_DXD_sugar-bd_CS"/>
</dbReference>
<dbReference type="InterPro" id="IPR051706">
    <property type="entry name" value="Glycosyltransferase_domain"/>
</dbReference>
<protein>
    <submittedName>
        <fullName evidence="2">Glycosyltransferase</fullName>
    </submittedName>
</protein>
<dbReference type="GO" id="GO:0016020">
    <property type="term" value="C:membrane"/>
    <property type="evidence" value="ECO:0007669"/>
    <property type="project" value="GOC"/>
</dbReference>
<dbReference type="Pfam" id="PF04488">
    <property type="entry name" value="Gly_transf_sug"/>
    <property type="match status" value="1"/>
</dbReference>